<sequence>MAMARMVDAQLVLPLSLFPEWMVEYKNWYIREFDDYCYVEKPHLFVGLVLVELVFQWPLGLANLYGMLAGKSWYNTTCLVYGASFFTTMVKFYFFPSLMH</sequence>
<evidence type="ECO:0000259" key="7">
    <source>
        <dbReference type="PROSITE" id="PS51751"/>
    </source>
</evidence>
<dbReference type="PANTHER" id="PTHR31204">
    <property type="entry name" value="SIGMA INTRACELLULAR RECEPTOR 2"/>
    <property type="match status" value="1"/>
</dbReference>
<reference evidence="8 9" key="1">
    <citation type="journal article" date="2023" name="G3 (Bethesda)">
        <title>A chromosome-length genome assembly and annotation of blackberry (Rubus argutus, cv. 'Hillquist').</title>
        <authorList>
            <person name="Bruna T."/>
            <person name="Aryal R."/>
            <person name="Dudchenko O."/>
            <person name="Sargent D.J."/>
            <person name="Mead D."/>
            <person name="Buti M."/>
            <person name="Cavallini A."/>
            <person name="Hytonen T."/>
            <person name="Andres J."/>
            <person name="Pham M."/>
            <person name="Weisz D."/>
            <person name="Mascagni F."/>
            <person name="Usai G."/>
            <person name="Natali L."/>
            <person name="Bassil N."/>
            <person name="Fernandez G.E."/>
            <person name="Lomsadze A."/>
            <person name="Armour M."/>
            <person name="Olukolu B."/>
            <person name="Poorten T."/>
            <person name="Britton C."/>
            <person name="Davik J."/>
            <person name="Ashrafi H."/>
            <person name="Aiden E.L."/>
            <person name="Borodovsky M."/>
            <person name="Worthington M."/>
        </authorList>
    </citation>
    <scope>NUCLEOTIDE SEQUENCE [LARGE SCALE GENOMIC DNA]</scope>
    <source>
        <strain evidence="8">PI 553951</strain>
    </source>
</reference>
<evidence type="ECO:0000313" key="9">
    <source>
        <dbReference type="Proteomes" id="UP001457282"/>
    </source>
</evidence>
<evidence type="ECO:0000313" key="8">
    <source>
        <dbReference type="EMBL" id="KAK9924566.1"/>
    </source>
</evidence>
<dbReference type="Pfam" id="PF05241">
    <property type="entry name" value="EBP"/>
    <property type="match status" value="1"/>
</dbReference>
<gene>
    <name evidence="8" type="ORF">M0R45_032930</name>
</gene>
<evidence type="ECO:0000256" key="6">
    <source>
        <dbReference type="SAM" id="Phobius"/>
    </source>
</evidence>
<evidence type="ECO:0000256" key="1">
    <source>
        <dbReference type="ARBA" id="ARBA00004141"/>
    </source>
</evidence>
<name>A0AAW1WL77_RUBAR</name>
<feature type="transmembrane region" description="Helical" evidence="6">
    <location>
        <begin position="46"/>
        <end position="66"/>
    </location>
</feature>
<dbReference type="EMBL" id="JBEDUW010000006">
    <property type="protein sequence ID" value="KAK9924566.1"/>
    <property type="molecule type" value="Genomic_DNA"/>
</dbReference>
<feature type="domain" description="EXPERA" evidence="7">
    <location>
        <begin position="1"/>
        <end position="100"/>
    </location>
</feature>
<dbReference type="InterPro" id="IPR033118">
    <property type="entry name" value="EXPERA"/>
</dbReference>
<dbReference type="GO" id="GO:0005783">
    <property type="term" value="C:endoplasmic reticulum"/>
    <property type="evidence" value="ECO:0007669"/>
    <property type="project" value="TreeGrafter"/>
</dbReference>
<feature type="transmembrane region" description="Helical" evidence="6">
    <location>
        <begin position="78"/>
        <end position="95"/>
    </location>
</feature>
<dbReference type="PANTHER" id="PTHR31204:SF1">
    <property type="entry name" value="SIGMA INTRACELLULAR RECEPTOR 2"/>
    <property type="match status" value="1"/>
</dbReference>
<comment type="caution">
    <text evidence="8">The sequence shown here is derived from an EMBL/GenBank/DDBJ whole genome shotgun (WGS) entry which is preliminary data.</text>
</comment>
<evidence type="ECO:0000256" key="3">
    <source>
        <dbReference type="ARBA" id="ARBA00022989"/>
    </source>
</evidence>
<organism evidence="8 9">
    <name type="scientific">Rubus argutus</name>
    <name type="common">Southern blackberry</name>
    <dbReference type="NCBI Taxonomy" id="59490"/>
    <lineage>
        <taxon>Eukaryota</taxon>
        <taxon>Viridiplantae</taxon>
        <taxon>Streptophyta</taxon>
        <taxon>Embryophyta</taxon>
        <taxon>Tracheophyta</taxon>
        <taxon>Spermatophyta</taxon>
        <taxon>Magnoliopsida</taxon>
        <taxon>eudicotyledons</taxon>
        <taxon>Gunneridae</taxon>
        <taxon>Pentapetalae</taxon>
        <taxon>rosids</taxon>
        <taxon>fabids</taxon>
        <taxon>Rosales</taxon>
        <taxon>Rosaceae</taxon>
        <taxon>Rosoideae</taxon>
        <taxon>Rosoideae incertae sedis</taxon>
        <taxon>Rubus</taxon>
    </lineage>
</organism>
<dbReference type="Proteomes" id="UP001457282">
    <property type="component" value="Unassembled WGS sequence"/>
</dbReference>
<comment type="subcellular location">
    <subcellularLocation>
        <location evidence="1">Membrane</location>
        <topology evidence="1">Multi-pass membrane protein</topology>
    </subcellularLocation>
</comment>
<keyword evidence="2 5" id="KW-0812">Transmembrane</keyword>
<evidence type="ECO:0000256" key="2">
    <source>
        <dbReference type="ARBA" id="ARBA00022692"/>
    </source>
</evidence>
<proteinExistence type="predicted"/>
<evidence type="ECO:0000256" key="5">
    <source>
        <dbReference type="PROSITE-ProRule" id="PRU01087"/>
    </source>
</evidence>
<evidence type="ECO:0000256" key="4">
    <source>
        <dbReference type="ARBA" id="ARBA00023136"/>
    </source>
</evidence>
<accession>A0AAW1WL77</accession>
<keyword evidence="4 5" id="KW-0472">Membrane</keyword>
<dbReference type="PROSITE" id="PS51751">
    <property type="entry name" value="EXPERA"/>
    <property type="match status" value="1"/>
</dbReference>
<dbReference type="GO" id="GO:0016020">
    <property type="term" value="C:membrane"/>
    <property type="evidence" value="ECO:0007669"/>
    <property type="project" value="UniProtKB-SubCell"/>
</dbReference>
<keyword evidence="9" id="KW-1185">Reference proteome</keyword>
<dbReference type="AlphaFoldDB" id="A0AAW1WL77"/>
<dbReference type="InterPro" id="IPR051987">
    <property type="entry name" value="Sigma-2_receptor-like"/>
</dbReference>
<keyword evidence="3 5" id="KW-1133">Transmembrane helix</keyword>
<protein>
    <recommendedName>
        <fullName evidence="7">EXPERA domain-containing protein</fullName>
    </recommendedName>
</protein>